<dbReference type="EMBL" id="JAEMEF010000021">
    <property type="protein sequence ID" value="MBL7561219.1"/>
    <property type="molecule type" value="Genomic_DNA"/>
</dbReference>
<feature type="transmembrane region" description="Helical" evidence="1">
    <location>
        <begin position="80"/>
        <end position="98"/>
    </location>
</feature>
<name>A0ABS1WQ09_9FLAO</name>
<dbReference type="Proteomes" id="UP000605013">
    <property type="component" value="Unassembled WGS sequence"/>
</dbReference>
<evidence type="ECO:0000313" key="2">
    <source>
        <dbReference type="EMBL" id="MBL7561219.1"/>
    </source>
</evidence>
<keyword evidence="1" id="KW-1133">Transmembrane helix</keyword>
<feature type="transmembrane region" description="Helical" evidence="1">
    <location>
        <begin position="56"/>
        <end position="73"/>
    </location>
</feature>
<keyword evidence="1" id="KW-0472">Membrane</keyword>
<keyword evidence="3" id="KW-1185">Reference proteome</keyword>
<protein>
    <recommendedName>
        <fullName evidence="4">DUF4149 domain-containing protein</fullName>
    </recommendedName>
</protein>
<feature type="transmembrane region" description="Helical" evidence="1">
    <location>
        <begin position="125"/>
        <end position="143"/>
    </location>
</feature>
<organism evidence="2 3">
    <name type="scientific">Olleya sediminilitoris</name>
    <dbReference type="NCBI Taxonomy" id="2795739"/>
    <lineage>
        <taxon>Bacteria</taxon>
        <taxon>Pseudomonadati</taxon>
        <taxon>Bacteroidota</taxon>
        <taxon>Flavobacteriia</taxon>
        <taxon>Flavobacteriales</taxon>
        <taxon>Flavobacteriaceae</taxon>
    </lineage>
</organism>
<sequence>MAKKITLGILSFIFGIVIAYFSELFFREFIQGIFIWSTSEKIKFVGKNFYAFSNKLYFISFGIGLLILTLQNLKRNLYEIFKSVIISLILFGTVLFGISSIDANFKVIECTACEDGIRKLNWNDVNYGLIIGISVFVGIIPSLTKMIRRTKKPTYNKVLW</sequence>
<gene>
    <name evidence="2" type="ORF">JAO71_15580</name>
</gene>
<feature type="transmembrane region" description="Helical" evidence="1">
    <location>
        <begin position="12"/>
        <end position="36"/>
    </location>
</feature>
<dbReference type="RefSeq" id="WP_203001713.1">
    <property type="nucleotide sequence ID" value="NZ_JAEMEF010000021.1"/>
</dbReference>
<evidence type="ECO:0008006" key="4">
    <source>
        <dbReference type="Google" id="ProtNLM"/>
    </source>
</evidence>
<keyword evidence="1" id="KW-0812">Transmembrane</keyword>
<evidence type="ECO:0000313" key="3">
    <source>
        <dbReference type="Proteomes" id="UP000605013"/>
    </source>
</evidence>
<evidence type="ECO:0000256" key="1">
    <source>
        <dbReference type="SAM" id="Phobius"/>
    </source>
</evidence>
<proteinExistence type="predicted"/>
<accession>A0ABS1WQ09</accession>
<reference evidence="2 3" key="1">
    <citation type="submission" date="2020-12" db="EMBL/GenBank/DDBJ databases">
        <title>Olleya sediminilitoris sp. nov., isolated from a tidal flat.</title>
        <authorList>
            <person name="Park S."/>
            <person name="Yoon J.-H."/>
        </authorList>
    </citation>
    <scope>NUCLEOTIDE SEQUENCE [LARGE SCALE GENOMIC DNA]</scope>
    <source>
        <strain evidence="2 3">YSTF-M6</strain>
    </source>
</reference>
<comment type="caution">
    <text evidence="2">The sequence shown here is derived from an EMBL/GenBank/DDBJ whole genome shotgun (WGS) entry which is preliminary data.</text>
</comment>